<organism evidence="1 2">
    <name type="scientific">Cellulosimicrobium composti</name>
    <dbReference type="NCBI Taxonomy" id="2672572"/>
    <lineage>
        <taxon>Bacteria</taxon>
        <taxon>Bacillati</taxon>
        <taxon>Actinomycetota</taxon>
        <taxon>Actinomycetes</taxon>
        <taxon>Micrococcales</taxon>
        <taxon>Promicromonosporaceae</taxon>
        <taxon>Cellulosimicrobium</taxon>
    </lineage>
</organism>
<gene>
    <name evidence="1" type="ORF">GJV82_13060</name>
</gene>
<dbReference type="AlphaFoldDB" id="A0A6N7ZKD1"/>
<dbReference type="Proteomes" id="UP000440668">
    <property type="component" value="Unassembled WGS sequence"/>
</dbReference>
<evidence type="ECO:0000313" key="2">
    <source>
        <dbReference type="Proteomes" id="UP000440668"/>
    </source>
</evidence>
<name>A0A6N7ZKD1_9MICO</name>
<proteinExistence type="predicted"/>
<reference evidence="1 2" key="1">
    <citation type="submission" date="2019-11" db="EMBL/GenBank/DDBJ databases">
        <title>Cellulosimicrobium composti sp. nov. isolated from a compost.</title>
        <authorList>
            <person name="Yang Y."/>
        </authorList>
    </citation>
    <scope>NUCLEOTIDE SEQUENCE [LARGE SCALE GENOMIC DNA]</scope>
    <source>
        <strain evidence="1 2">BIT-GX5</strain>
    </source>
</reference>
<protein>
    <submittedName>
        <fullName evidence="1">Uncharacterized protein</fullName>
    </submittedName>
</protein>
<dbReference type="EMBL" id="WMKA01000031">
    <property type="protein sequence ID" value="MTG89867.1"/>
    <property type="molecule type" value="Genomic_DNA"/>
</dbReference>
<accession>A0A6N7ZKD1</accession>
<sequence>MRVARILFVGVVLSVGTLHLSACGSEGVTVPPGSDALSDCEVQQLNVVELESVGEPGCDLEGSSLLFPDGTTLEIAPVGNATSYQDSRSEGVEFSIVNWGVPGVGASVIEDGELIDVWASTPEALDLQREQMRIEGVDTA</sequence>
<dbReference type="GeneID" id="32511127"/>
<evidence type="ECO:0000313" key="1">
    <source>
        <dbReference type="EMBL" id="MTG89867.1"/>
    </source>
</evidence>
<dbReference type="RefSeq" id="WP_024841853.1">
    <property type="nucleotide sequence ID" value="NZ_WMKA01000031.1"/>
</dbReference>
<comment type="caution">
    <text evidence="1">The sequence shown here is derived from an EMBL/GenBank/DDBJ whole genome shotgun (WGS) entry which is preliminary data.</text>
</comment>